<evidence type="ECO:0000313" key="2">
    <source>
        <dbReference type="Proteomes" id="UP000551327"/>
    </source>
</evidence>
<dbReference type="RefSeq" id="WP_185680469.1">
    <property type="nucleotide sequence ID" value="NZ_JACLAX010000022.1"/>
</dbReference>
<sequence length="153" mass="16632">MTAASPPADLANQALARVLTHAIAASGRPRHIIATECGMHRETLLRVARGDRAIGLDEAARVLGACGAWPRASLILLLAGEEDLAREWMHSAMGEFLEEFLAGLPGQMQRVLGRRLEDIRPRWAGGTAQLVARLLAKHIDDVANRDITMSLVR</sequence>
<reference evidence="1 2" key="1">
    <citation type="submission" date="2020-08" db="EMBL/GenBank/DDBJ databases">
        <title>The genome sequence of type strain Novosphingobium piscinae KCTC 42194.</title>
        <authorList>
            <person name="Liu Y."/>
        </authorList>
    </citation>
    <scope>NUCLEOTIDE SEQUENCE [LARGE SCALE GENOMIC DNA]</scope>
    <source>
        <strain evidence="1 2">KCTC 42194</strain>
    </source>
</reference>
<keyword evidence="2" id="KW-1185">Reference proteome</keyword>
<accession>A0A7X1G250</accession>
<dbReference type="AlphaFoldDB" id="A0A7X1G250"/>
<dbReference type="Proteomes" id="UP000551327">
    <property type="component" value="Unassembled WGS sequence"/>
</dbReference>
<organism evidence="1 2">
    <name type="scientific">Novosphingobium piscinae</name>
    <dbReference type="NCBI Taxonomy" id="1507448"/>
    <lineage>
        <taxon>Bacteria</taxon>
        <taxon>Pseudomonadati</taxon>
        <taxon>Pseudomonadota</taxon>
        <taxon>Alphaproteobacteria</taxon>
        <taxon>Sphingomonadales</taxon>
        <taxon>Sphingomonadaceae</taxon>
        <taxon>Novosphingobium</taxon>
    </lineage>
</organism>
<dbReference type="EMBL" id="JACLAX010000022">
    <property type="protein sequence ID" value="MBC2670607.1"/>
    <property type="molecule type" value="Genomic_DNA"/>
</dbReference>
<evidence type="ECO:0000313" key="1">
    <source>
        <dbReference type="EMBL" id="MBC2670607.1"/>
    </source>
</evidence>
<name>A0A7X1G250_9SPHN</name>
<proteinExistence type="predicted"/>
<protein>
    <submittedName>
        <fullName evidence="1">Transcriptional regulator</fullName>
    </submittedName>
</protein>
<comment type="caution">
    <text evidence="1">The sequence shown here is derived from an EMBL/GenBank/DDBJ whole genome shotgun (WGS) entry which is preliminary data.</text>
</comment>
<gene>
    <name evidence="1" type="ORF">H7F53_15755</name>
</gene>